<name>H6WP01_9BACT</name>
<accession>H6WP01</accession>
<organism evidence="2">
    <name type="scientific">uncultured Akkermansia sp. SMG25</name>
    <dbReference type="NCBI Taxonomy" id="1131822"/>
    <lineage>
        <taxon>Bacteria</taxon>
        <taxon>Pseudomonadati</taxon>
        <taxon>Verrucomicrobiota</taxon>
        <taxon>Verrucomicrobiia</taxon>
        <taxon>Verrucomicrobiales</taxon>
        <taxon>Akkermansiaceae</taxon>
        <taxon>Akkermansia</taxon>
        <taxon>environmental samples</taxon>
    </lineage>
</organism>
<keyword evidence="1" id="KW-0472">Membrane</keyword>
<evidence type="ECO:0000256" key="1">
    <source>
        <dbReference type="SAM" id="Phobius"/>
    </source>
</evidence>
<dbReference type="EMBL" id="JQ269600">
    <property type="protein sequence ID" value="AFA54932.1"/>
    <property type="molecule type" value="Genomic_DNA"/>
</dbReference>
<protein>
    <submittedName>
        <fullName evidence="2">Uncharacterized protein</fullName>
    </submittedName>
</protein>
<sequence>MNVYTFGKIVLQAFLACTGVLFVGLVYMSLARKPSWKGAFSQVLFYLAYIPCGI</sequence>
<dbReference type="AlphaFoldDB" id="H6WP01"/>
<proteinExistence type="predicted"/>
<keyword evidence="1" id="KW-0812">Transmembrane</keyword>
<reference evidence="2" key="1">
    <citation type="journal article" date="2012" name="ISME J.">
        <title>Functional metagenomics reveals novel salt tolerance loci from the human gut microbiome.</title>
        <authorList>
            <person name="Culligan E.P."/>
            <person name="Sleator R.D."/>
            <person name="Marchesi J.R."/>
            <person name="Hill C."/>
        </authorList>
    </citation>
    <scope>NUCLEOTIDE SEQUENCE</scope>
</reference>
<evidence type="ECO:0000313" key="2">
    <source>
        <dbReference type="EMBL" id="AFA54932.1"/>
    </source>
</evidence>
<feature type="transmembrane region" description="Helical" evidence="1">
    <location>
        <begin position="6"/>
        <end position="27"/>
    </location>
</feature>
<keyword evidence="1" id="KW-1133">Transmembrane helix</keyword>